<evidence type="ECO:0000313" key="4">
    <source>
        <dbReference type="EMBL" id="KAJ9603445.1"/>
    </source>
</evidence>
<protein>
    <recommendedName>
        <fullName evidence="6">Glutathione S-transferase</fullName>
    </recommendedName>
</protein>
<dbReference type="PANTHER" id="PTHR44051">
    <property type="entry name" value="GLUTATHIONE S-TRANSFERASE-RELATED"/>
    <property type="match status" value="1"/>
</dbReference>
<evidence type="ECO:0000313" key="5">
    <source>
        <dbReference type="Proteomes" id="UP001172673"/>
    </source>
</evidence>
<evidence type="ECO:0000259" key="3">
    <source>
        <dbReference type="PROSITE" id="PS50405"/>
    </source>
</evidence>
<dbReference type="Pfam" id="PF13409">
    <property type="entry name" value="GST_N_2"/>
    <property type="match status" value="1"/>
</dbReference>
<dbReference type="PANTHER" id="PTHR44051:SF8">
    <property type="entry name" value="GLUTATHIONE S-TRANSFERASE GSTA"/>
    <property type="match status" value="1"/>
</dbReference>
<dbReference type="InterPro" id="IPR036282">
    <property type="entry name" value="Glutathione-S-Trfase_C_sf"/>
</dbReference>
<dbReference type="CDD" id="cd03205">
    <property type="entry name" value="GST_C_6"/>
    <property type="match status" value="1"/>
</dbReference>
<evidence type="ECO:0008006" key="6">
    <source>
        <dbReference type="Google" id="ProtNLM"/>
    </source>
</evidence>
<dbReference type="AlphaFoldDB" id="A0AA38WYE9"/>
<feature type="domain" description="GST C-terminal" evidence="3">
    <location>
        <begin position="92"/>
        <end position="218"/>
    </location>
</feature>
<gene>
    <name evidence="4" type="ORF">H2200_012223</name>
</gene>
<dbReference type="PROSITE" id="PS50405">
    <property type="entry name" value="GST_CTER"/>
    <property type="match status" value="1"/>
</dbReference>
<dbReference type="InterPro" id="IPR036249">
    <property type="entry name" value="Thioredoxin-like_sf"/>
</dbReference>
<proteinExistence type="inferred from homology"/>
<dbReference type="SUPFAM" id="SSF52833">
    <property type="entry name" value="Thioredoxin-like"/>
    <property type="match status" value="1"/>
</dbReference>
<comment type="similarity">
    <text evidence="1">Belongs to the GST superfamily.</text>
</comment>
<dbReference type="SFLD" id="SFLDG00358">
    <property type="entry name" value="Main_(cytGST)"/>
    <property type="match status" value="1"/>
</dbReference>
<comment type="caution">
    <text evidence="4">The sequence shown here is derived from an EMBL/GenBank/DDBJ whole genome shotgun (WGS) entry which is preliminary data.</text>
</comment>
<dbReference type="SFLD" id="SFLDS00019">
    <property type="entry name" value="Glutathione_Transferase_(cytos"/>
    <property type="match status" value="1"/>
</dbReference>
<dbReference type="Gene3D" id="1.20.1050.10">
    <property type="match status" value="1"/>
</dbReference>
<organism evidence="4 5">
    <name type="scientific">Cladophialophora chaetospira</name>
    <dbReference type="NCBI Taxonomy" id="386627"/>
    <lineage>
        <taxon>Eukaryota</taxon>
        <taxon>Fungi</taxon>
        <taxon>Dikarya</taxon>
        <taxon>Ascomycota</taxon>
        <taxon>Pezizomycotina</taxon>
        <taxon>Eurotiomycetes</taxon>
        <taxon>Chaetothyriomycetidae</taxon>
        <taxon>Chaetothyriales</taxon>
        <taxon>Herpotrichiellaceae</taxon>
        <taxon>Cladophialophora</taxon>
    </lineage>
</organism>
<evidence type="ECO:0000256" key="1">
    <source>
        <dbReference type="ARBA" id="ARBA00007409"/>
    </source>
</evidence>
<reference evidence="4" key="1">
    <citation type="submission" date="2022-10" db="EMBL/GenBank/DDBJ databases">
        <title>Culturing micro-colonial fungi from biological soil crusts in the Mojave desert and describing Neophaeococcomyces mojavensis, and introducing the new genera and species Taxawa tesnikishii.</title>
        <authorList>
            <person name="Kurbessoian T."/>
            <person name="Stajich J.E."/>
        </authorList>
    </citation>
    <scope>NUCLEOTIDE SEQUENCE</scope>
    <source>
        <strain evidence="4">TK_41</strain>
    </source>
</reference>
<keyword evidence="5" id="KW-1185">Reference proteome</keyword>
<dbReference type="EMBL" id="JAPDRK010000022">
    <property type="protein sequence ID" value="KAJ9603445.1"/>
    <property type="molecule type" value="Genomic_DNA"/>
</dbReference>
<dbReference type="InterPro" id="IPR010987">
    <property type="entry name" value="Glutathione-S-Trfase_C-like"/>
</dbReference>
<sequence>MVLKLISATPSPYARKVRIALAEKSIPFELVTEVPWDRTTQTPQYNPLEKLPVLIDTEAQTDEDRSVYESHFILDWVEHKFPPPEYVSLTPDTKGDELFAKKVQVITDGICDACVLMFFEKQRSSPSEEWASRQRRKVDGGLKKLAEWVGDQDFLVGGRFTTADIAAGSVLGYLRVRFAEHPWQDLYPSLKRYSDQLEARTSFKDTVPVPQTISDKIV</sequence>
<evidence type="ECO:0000259" key="2">
    <source>
        <dbReference type="PROSITE" id="PS50404"/>
    </source>
</evidence>
<dbReference type="Gene3D" id="3.40.30.10">
    <property type="entry name" value="Glutaredoxin"/>
    <property type="match status" value="1"/>
</dbReference>
<dbReference type="SUPFAM" id="SSF47616">
    <property type="entry name" value="GST C-terminal domain-like"/>
    <property type="match status" value="1"/>
</dbReference>
<dbReference type="PROSITE" id="PS50404">
    <property type="entry name" value="GST_NTER"/>
    <property type="match status" value="1"/>
</dbReference>
<dbReference type="Pfam" id="PF13410">
    <property type="entry name" value="GST_C_2"/>
    <property type="match status" value="1"/>
</dbReference>
<dbReference type="InterPro" id="IPR040079">
    <property type="entry name" value="Glutathione_S-Trfase"/>
</dbReference>
<accession>A0AA38WYE9</accession>
<name>A0AA38WYE9_9EURO</name>
<dbReference type="InterPro" id="IPR004045">
    <property type="entry name" value="Glutathione_S-Trfase_N"/>
</dbReference>
<dbReference type="Proteomes" id="UP001172673">
    <property type="component" value="Unassembled WGS sequence"/>
</dbReference>
<feature type="domain" description="GST N-terminal" evidence="2">
    <location>
        <begin position="1"/>
        <end position="85"/>
    </location>
</feature>